<evidence type="ECO:0000256" key="3">
    <source>
        <dbReference type="PROSITE-ProRule" id="PRU00023"/>
    </source>
</evidence>
<feature type="repeat" description="ANK" evidence="3">
    <location>
        <begin position="1442"/>
        <end position="1474"/>
    </location>
</feature>
<name>A0A9W5YY24_9EURO</name>
<dbReference type="Pfam" id="PF17100">
    <property type="entry name" value="NACHT_N"/>
    <property type="match status" value="1"/>
</dbReference>
<dbReference type="EMBL" id="BROQ01000090">
    <property type="protein sequence ID" value="GKZ24616.1"/>
    <property type="molecule type" value="Genomic_DNA"/>
</dbReference>
<feature type="repeat" description="ANK" evidence="3">
    <location>
        <begin position="848"/>
        <end position="880"/>
    </location>
</feature>
<dbReference type="PROSITE" id="PS50088">
    <property type="entry name" value="ANK_REPEAT"/>
    <property type="match status" value="14"/>
</dbReference>
<feature type="repeat" description="ANK" evidence="3">
    <location>
        <begin position="1865"/>
        <end position="1897"/>
    </location>
</feature>
<dbReference type="Pfam" id="PF12796">
    <property type="entry name" value="Ank_2"/>
    <property type="match status" value="7"/>
</dbReference>
<dbReference type="PROSITE" id="PS50297">
    <property type="entry name" value="ANK_REP_REGION"/>
    <property type="match status" value="13"/>
</dbReference>
<accession>A0A9W5YY24</accession>
<feature type="region of interest" description="Disordered" evidence="5">
    <location>
        <begin position="1417"/>
        <end position="1437"/>
    </location>
</feature>
<feature type="repeat" description="ANK" evidence="3">
    <location>
        <begin position="1180"/>
        <end position="1212"/>
    </location>
</feature>
<evidence type="ECO:0000256" key="4">
    <source>
        <dbReference type="SAM" id="Coils"/>
    </source>
</evidence>
<sequence>MTISATPTPSLWAIAFFSLPEKDRQIFRLSDTSPSDTKHILTEILAALETQRDRCRRDKWTTISIAGKELVIRDVCAKIAAYVKKFMEVVDTAVQYDPVHAALPWAGVRFLLQLTFTAFETFGTIVEGLEKATRLIARCGILEALLIRYSSGATDAKVGLEEELVKLYSVVLDFLCKAKKHYDGSRLKRVLNLTSRQSLQELVQEMEAAEQRVLVMKGLVDSERMASVHDGISMMLLTVTSAANGVDNMETRLDEALADLDKPLVRISNDVSDLHNALKGLPHQRINETNTDFHQKTSEVNFYNGFPLSPFNSTTERYWAPYSLVPDACRYKLTDHEAGCGKTRLAALVIESLHQQSSGASKPAPIAHFFCSRSPAEPERSDAREILRSLVKQLSLIEGDKTIRLPSVEAYQVRRAEASHTGEKPAPLTVEECIDLICEIGRVCPLTLVIDALDECNPQQRGIVLQSLGDIRRRCRDVVKIFVSSRHQTDIAAHLDSGDVCQVTPAANEGDLTRFVKSRVKSFVKTWSTMHDEPMAVLQAIEKEIAEALLAGAQGMFLWVTLQLESISDTERIKDVESIHQALAALPSSLSKSYERIYERIQALGEGPKTVAMQSLRWLLCAKRKLSVGEFLAAVSKASVKSTSITARAIIDYCCNLVVFDKVEDTFRFAHVTVREFLETMSADSVLEANAIISQRCLGTYLWGEFSEDGLLDYATRYWPAHVEQLSGSNHRSGIEKLLTEFFVEEEHFEDWIESLDERPVEQGYRWSNSLERKLEESFAAPPSPLFTIACFGLFELLDMPEVIEMIDVNQTNKHGTSGVYLAARWGHAEVVRKLLHLGADVNGPGYQYGSPLQAASFSGHEDVVKILLDHGATFSPTEKGEYSSPLHAALAGGHDNIARILIDSDRQLVNEKQFMDALDTASFKGYTEIVERLLDGKAGSFTPNIRPDPLQVALCGGKARQAKRLLQDCTDINEEKGYYGNALAAAIAGRKLALVQLVVDAGAKLDTRGRFGFPLRAATIANQLEIVRYLLEKGADPNIRDEELGDPLQAAASSGNLDIMLLLLSHDASVNGCGGHFGNTLQAACFNGHEQAVRLLVEHGAALDRSALHVRLGQCRYRDALQAAVYAGHENIVKLLLAAGANLNPGRIMRAYPCSISERSKRIALPGPRAGAWFLDHATELGPLEVAARQGNIGLVEFLLDQGANIDVRDANSEDNEYHTGSAYTALQIAAFWGHTAVVGCLLDRGADVNAVRQTLGTPLHAALEGGHYDVADILLSRGAEIDKHWDIFGSCLQVSSERGDIETVKFLLERGANIEDRGGENGNALQVACNAGHIDIVKLLLDSGADVRSPGQNIGNALQAASMAGHIEVVKLLLQHGIQVDEVDGNSETALCLAAENGDECMLNFLLENGARVDGNPVSPGDGDEHLESRGKVEPGKDNLAAIPLHLAAVYGRESIVSILLQNGANVHVRGKLRTIGTGPSNECEFSRLCCTPLFAACFWGHESIARQLFRHDPWGYTSRDTFTSAVVTSLAQKKEAVSTMLVQEAIRAGFQAEDLYGVFQYACEEGFAGIVTQILEHCDLKHWPDAIFRATERGRSAVVEALLHKGADKNARDKHGNICLDVTIHKIKKYRNTWWSFNSPDWFETLRVLLCAGADTDDLPNKIKAIIPDVIQKGSLEAWKALDRYQWDVLNDPTLYPKFLSWVSEKGDLDKIQYVAAKYDPSDEDIKSAVVSALQGVRDNVSPVEALLRLKTPVFFGETGDGDTSNEPLVIASSEGYSEIVDILLQYATHASSTIEAALKSSFRRRHVSCARLILDSQFENQSHRVDICSRLIPYCFPYSSKDMLNYLFEQGVSPNTKHSETGETILYIAAMKNDSKGAKTLLAHGADVHLIGGEHGTPLHAAAISGSWKTVKLLLSASADINARGGSYATPLIAVMAQKWTKTCWLAEFDVPCRWECHRCAARVLLEWDADVDAEGGVFGTALQAAENVGNEVGMKMLMGDNGVLVDHGDVEESDVEESDVEESDVEESDVEESDVEESDVEESDAEESDVEYPETEDSN</sequence>
<feature type="compositionally biased region" description="Basic and acidic residues" evidence="5">
    <location>
        <begin position="1425"/>
        <end position="1437"/>
    </location>
</feature>
<dbReference type="InterPro" id="IPR027417">
    <property type="entry name" value="P-loop_NTPase"/>
</dbReference>
<feature type="repeat" description="ANK" evidence="3">
    <location>
        <begin position="1898"/>
        <end position="1930"/>
    </location>
</feature>
<feature type="domain" description="NWD NACHT-NTPase N-terminal" evidence="6">
    <location>
        <begin position="69"/>
        <end position="212"/>
    </location>
</feature>
<feature type="repeat" description="ANK" evidence="3">
    <location>
        <begin position="1117"/>
        <end position="1145"/>
    </location>
</feature>
<evidence type="ECO:0000256" key="5">
    <source>
        <dbReference type="SAM" id="MobiDB-lite"/>
    </source>
</evidence>
<feature type="repeat" description="ANK" evidence="3">
    <location>
        <begin position="1585"/>
        <end position="1617"/>
    </location>
</feature>
<evidence type="ECO:0000256" key="1">
    <source>
        <dbReference type="ARBA" id="ARBA00022737"/>
    </source>
</evidence>
<comment type="caution">
    <text evidence="9">The sequence shown here is derived from an EMBL/GenBank/DDBJ whole genome shotgun (WGS) entry which is preliminary data.</text>
</comment>
<dbReference type="SMART" id="SM00248">
    <property type="entry name" value="ANK"/>
    <property type="match status" value="23"/>
</dbReference>
<dbReference type="InterPro" id="IPR056884">
    <property type="entry name" value="NPHP3-like_N"/>
</dbReference>
<dbReference type="PANTHER" id="PTHR24123">
    <property type="entry name" value="ANKYRIN REPEAT-CONTAINING"/>
    <property type="match status" value="1"/>
</dbReference>
<dbReference type="InterPro" id="IPR036770">
    <property type="entry name" value="Ankyrin_rpt-contain_sf"/>
</dbReference>
<dbReference type="Pfam" id="PF24883">
    <property type="entry name" value="NPHP3_N"/>
    <property type="match status" value="1"/>
</dbReference>
<feature type="repeat" description="ANK" evidence="3">
    <location>
        <begin position="1223"/>
        <end position="1255"/>
    </location>
</feature>
<dbReference type="SUPFAM" id="SSF48403">
    <property type="entry name" value="Ankyrin repeat"/>
    <property type="match status" value="5"/>
</dbReference>
<evidence type="ECO:0000256" key="2">
    <source>
        <dbReference type="ARBA" id="ARBA00023043"/>
    </source>
</evidence>
<gene>
    <name evidence="9" type="ORF">AbraCBS73388_011604</name>
</gene>
<feature type="repeat" description="ANK" evidence="3">
    <location>
        <begin position="1322"/>
        <end position="1354"/>
    </location>
</feature>
<protein>
    <recommendedName>
        <fullName evidence="11">NWD NACHT-NTPase N-terminal domain-containing protein</fullName>
    </recommendedName>
</protein>
<feature type="repeat" description="ANK" evidence="3">
    <location>
        <begin position="1388"/>
        <end position="1416"/>
    </location>
</feature>
<dbReference type="Gene3D" id="1.25.40.20">
    <property type="entry name" value="Ankyrin repeat-containing domain"/>
    <property type="match status" value="6"/>
</dbReference>
<feature type="region of interest" description="Disordered" evidence="5">
    <location>
        <begin position="2015"/>
        <end position="2064"/>
    </location>
</feature>
<evidence type="ECO:0008006" key="11">
    <source>
        <dbReference type="Google" id="ProtNLM"/>
    </source>
</evidence>
<feature type="repeat" description="ANK" evidence="3">
    <location>
        <begin position="1015"/>
        <end position="1043"/>
    </location>
</feature>
<evidence type="ECO:0000313" key="9">
    <source>
        <dbReference type="EMBL" id="GKZ24616.1"/>
    </source>
</evidence>
<dbReference type="PANTHER" id="PTHR24123:SF33">
    <property type="entry name" value="PROTEIN HOS4"/>
    <property type="match status" value="1"/>
</dbReference>
<evidence type="ECO:0000259" key="6">
    <source>
        <dbReference type="Pfam" id="PF17100"/>
    </source>
</evidence>
<feature type="repeat" description="ANK" evidence="3">
    <location>
        <begin position="1355"/>
        <end position="1387"/>
    </location>
</feature>
<feature type="repeat" description="ANK" evidence="3">
    <location>
        <begin position="1256"/>
        <end position="1284"/>
    </location>
</feature>
<keyword evidence="4" id="KW-0175">Coiled coil</keyword>
<dbReference type="Pfam" id="PF22939">
    <property type="entry name" value="WHD_GPIID"/>
    <property type="match status" value="1"/>
</dbReference>
<feature type="domain" description="GPI inositol-deacylase winged helix" evidence="7">
    <location>
        <begin position="606"/>
        <end position="682"/>
    </location>
</feature>
<evidence type="ECO:0000259" key="7">
    <source>
        <dbReference type="Pfam" id="PF22939"/>
    </source>
</evidence>
<proteinExistence type="predicted"/>
<dbReference type="InterPro" id="IPR054471">
    <property type="entry name" value="GPIID_WHD"/>
</dbReference>
<dbReference type="InterPro" id="IPR031359">
    <property type="entry name" value="NACHT_N"/>
</dbReference>
<evidence type="ECO:0000259" key="8">
    <source>
        <dbReference type="Pfam" id="PF24883"/>
    </source>
</evidence>
<dbReference type="InterPro" id="IPR051165">
    <property type="entry name" value="Multifunctional_ANK_Repeat"/>
</dbReference>
<keyword evidence="2 3" id="KW-0040">ANK repeat</keyword>
<dbReference type="InterPro" id="IPR002110">
    <property type="entry name" value="Ankyrin_rpt"/>
</dbReference>
<dbReference type="Proteomes" id="UP001143548">
    <property type="component" value="Unassembled WGS sequence"/>
</dbReference>
<feature type="repeat" description="ANK" evidence="3">
    <location>
        <begin position="815"/>
        <end position="847"/>
    </location>
</feature>
<evidence type="ECO:0000313" key="10">
    <source>
        <dbReference type="Proteomes" id="UP001143548"/>
    </source>
</evidence>
<dbReference type="Gene3D" id="3.40.50.300">
    <property type="entry name" value="P-loop containing nucleotide triphosphate hydrolases"/>
    <property type="match status" value="1"/>
</dbReference>
<organism evidence="9 10">
    <name type="scientific">Aspergillus brasiliensis</name>
    <dbReference type="NCBI Taxonomy" id="319629"/>
    <lineage>
        <taxon>Eukaryota</taxon>
        <taxon>Fungi</taxon>
        <taxon>Dikarya</taxon>
        <taxon>Ascomycota</taxon>
        <taxon>Pezizomycotina</taxon>
        <taxon>Eurotiomycetes</taxon>
        <taxon>Eurotiomycetidae</taxon>
        <taxon>Eurotiales</taxon>
        <taxon>Aspergillaceae</taxon>
        <taxon>Aspergillus</taxon>
        <taxon>Aspergillus subgen. Circumdati</taxon>
    </lineage>
</organism>
<dbReference type="Pfam" id="PF00023">
    <property type="entry name" value="Ank"/>
    <property type="match status" value="1"/>
</dbReference>
<feature type="domain" description="Nephrocystin 3-like N-terminal" evidence="8">
    <location>
        <begin position="338"/>
        <end position="486"/>
    </location>
</feature>
<keyword evidence="1" id="KW-0677">Repeat</keyword>
<feature type="coiled-coil region" evidence="4">
    <location>
        <begin position="192"/>
        <end position="219"/>
    </location>
</feature>
<reference evidence="9" key="1">
    <citation type="submission" date="2022-07" db="EMBL/GenBank/DDBJ databases">
        <title>Taxonomy of Aspergillus series Nigri: significant species reduction supported by multi-species coalescent approaches.</title>
        <authorList>
            <person name="Bian C."/>
            <person name="Kusuya Y."/>
            <person name="Sklenar F."/>
            <person name="D'hooge E."/>
            <person name="Yaguchi T."/>
            <person name="Takahashi H."/>
            <person name="Hubka V."/>
        </authorList>
    </citation>
    <scope>NUCLEOTIDE SEQUENCE</scope>
    <source>
        <strain evidence="9">CBS 733.88</strain>
    </source>
</reference>